<name>A0A0A9BMV9_ARUDO</name>
<reference evidence="1" key="1">
    <citation type="submission" date="2014-09" db="EMBL/GenBank/DDBJ databases">
        <authorList>
            <person name="Magalhaes I.L.F."/>
            <person name="Oliveira U."/>
            <person name="Santos F.R."/>
            <person name="Vidigal T.H.D.A."/>
            <person name="Brescovit A.D."/>
            <person name="Santos A.J."/>
        </authorList>
    </citation>
    <scope>NUCLEOTIDE SEQUENCE</scope>
    <source>
        <tissue evidence="1">Shoot tissue taken approximately 20 cm above the soil surface</tissue>
    </source>
</reference>
<dbReference type="EMBL" id="GBRH01234387">
    <property type="protein sequence ID" value="JAD63508.1"/>
    <property type="molecule type" value="Transcribed_RNA"/>
</dbReference>
<dbReference type="AlphaFoldDB" id="A0A0A9BMV9"/>
<sequence length="31" mass="3667">MITVNKAFQHVLMNYNQNQGYHLRESSPGCW</sequence>
<accession>A0A0A9BMV9</accession>
<protein>
    <submittedName>
        <fullName evidence="1">Uncharacterized protein</fullName>
    </submittedName>
</protein>
<proteinExistence type="predicted"/>
<evidence type="ECO:0000313" key="1">
    <source>
        <dbReference type="EMBL" id="JAD63508.1"/>
    </source>
</evidence>
<reference evidence="1" key="2">
    <citation type="journal article" date="2015" name="Data Brief">
        <title>Shoot transcriptome of the giant reed, Arundo donax.</title>
        <authorList>
            <person name="Barrero R.A."/>
            <person name="Guerrero F.D."/>
            <person name="Moolhuijzen P."/>
            <person name="Goolsby J.A."/>
            <person name="Tidwell J."/>
            <person name="Bellgard S.E."/>
            <person name="Bellgard M.I."/>
        </authorList>
    </citation>
    <scope>NUCLEOTIDE SEQUENCE</scope>
    <source>
        <tissue evidence="1">Shoot tissue taken approximately 20 cm above the soil surface</tissue>
    </source>
</reference>
<organism evidence="1">
    <name type="scientific">Arundo donax</name>
    <name type="common">Giant reed</name>
    <name type="synonym">Donax arundinaceus</name>
    <dbReference type="NCBI Taxonomy" id="35708"/>
    <lineage>
        <taxon>Eukaryota</taxon>
        <taxon>Viridiplantae</taxon>
        <taxon>Streptophyta</taxon>
        <taxon>Embryophyta</taxon>
        <taxon>Tracheophyta</taxon>
        <taxon>Spermatophyta</taxon>
        <taxon>Magnoliopsida</taxon>
        <taxon>Liliopsida</taxon>
        <taxon>Poales</taxon>
        <taxon>Poaceae</taxon>
        <taxon>PACMAD clade</taxon>
        <taxon>Arundinoideae</taxon>
        <taxon>Arundineae</taxon>
        <taxon>Arundo</taxon>
    </lineage>
</organism>